<dbReference type="InterPro" id="IPR000014">
    <property type="entry name" value="PAS"/>
</dbReference>
<evidence type="ECO:0000259" key="2">
    <source>
        <dbReference type="PROSITE" id="PS50112"/>
    </source>
</evidence>
<feature type="transmembrane region" description="Helical" evidence="1">
    <location>
        <begin position="71"/>
        <end position="93"/>
    </location>
</feature>
<dbReference type="SMART" id="SM00052">
    <property type="entry name" value="EAL"/>
    <property type="match status" value="1"/>
</dbReference>
<dbReference type="Pfam" id="PF00990">
    <property type="entry name" value="GGDEF"/>
    <property type="match status" value="1"/>
</dbReference>
<dbReference type="InterPro" id="IPR043128">
    <property type="entry name" value="Rev_trsase/Diguanyl_cyclase"/>
</dbReference>
<dbReference type="InterPro" id="IPR013655">
    <property type="entry name" value="PAS_fold_3"/>
</dbReference>
<dbReference type="InterPro" id="IPR029787">
    <property type="entry name" value="Nucleotide_cyclase"/>
</dbReference>
<dbReference type="PROSITE" id="PS50887">
    <property type="entry name" value="GGDEF"/>
    <property type="match status" value="1"/>
</dbReference>
<feature type="domain" description="PAS" evidence="2">
    <location>
        <begin position="393"/>
        <end position="466"/>
    </location>
</feature>
<gene>
    <name evidence="6" type="ORF">C7H19_22690</name>
</gene>
<feature type="domain" description="PAC" evidence="3">
    <location>
        <begin position="466"/>
        <end position="521"/>
    </location>
</feature>
<dbReference type="InterPro" id="IPR013767">
    <property type="entry name" value="PAS_fold"/>
</dbReference>
<dbReference type="SMART" id="SM00267">
    <property type="entry name" value="GGDEF"/>
    <property type="match status" value="1"/>
</dbReference>
<name>A0A2T1LRM0_9CHRO</name>
<dbReference type="Pfam" id="PF08448">
    <property type="entry name" value="PAS_4"/>
    <property type="match status" value="1"/>
</dbReference>
<dbReference type="CDD" id="cd01948">
    <property type="entry name" value="EAL"/>
    <property type="match status" value="1"/>
</dbReference>
<evidence type="ECO:0000313" key="7">
    <source>
        <dbReference type="Proteomes" id="UP000239001"/>
    </source>
</evidence>
<feature type="domain" description="PAS" evidence="2">
    <location>
        <begin position="267"/>
        <end position="339"/>
    </location>
</feature>
<dbReference type="PROSITE" id="PS50883">
    <property type="entry name" value="EAL"/>
    <property type="match status" value="1"/>
</dbReference>
<dbReference type="Pfam" id="PF00563">
    <property type="entry name" value="EAL"/>
    <property type="match status" value="1"/>
</dbReference>
<dbReference type="Gene3D" id="3.30.450.20">
    <property type="entry name" value="PAS domain"/>
    <property type="match status" value="6"/>
</dbReference>
<keyword evidence="1" id="KW-0472">Membrane</keyword>
<dbReference type="OrthoDB" id="425396at2"/>
<dbReference type="SMART" id="SM00086">
    <property type="entry name" value="PAC"/>
    <property type="match status" value="5"/>
</dbReference>
<reference evidence="6 7" key="2">
    <citation type="submission" date="2018-03" db="EMBL/GenBank/DDBJ databases">
        <authorList>
            <person name="Keele B.F."/>
        </authorList>
    </citation>
    <scope>NUCLEOTIDE SEQUENCE [LARGE SCALE GENOMIC DNA]</scope>
    <source>
        <strain evidence="6 7">CCALA 016</strain>
    </source>
</reference>
<dbReference type="CDD" id="cd00130">
    <property type="entry name" value="PAS"/>
    <property type="match status" value="5"/>
</dbReference>
<feature type="domain" description="GGDEF" evidence="5">
    <location>
        <begin position="928"/>
        <end position="1061"/>
    </location>
</feature>
<dbReference type="InterPro" id="IPR000700">
    <property type="entry name" value="PAS-assoc_C"/>
</dbReference>
<evidence type="ECO:0000256" key="1">
    <source>
        <dbReference type="SAM" id="Phobius"/>
    </source>
</evidence>
<dbReference type="PROSITE" id="PS50112">
    <property type="entry name" value="PAS"/>
    <property type="match status" value="5"/>
</dbReference>
<dbReference type="InterPro" id="IPR013656">
    <property type="entry name" value="PAS_4"/>
</dbReference>
<dbReference type="SMART" id="SM00091">
    <property type="entry name" value="PAS"/>
    <property type="match status" value="6"/>
</dbReference>
<dbReference type="InterPro" id="IPR035965">
    <property type="entry name" value="PAS-like_dom_sf"/>
</dbReference>
<feature type="domain" description="PAC" evidence="3">
    <location>
        <begin position="843"/>
        <end position="895"/>
    </location>
</feature>
<dbReference type="Proteomes" id="UP000239001">
    <property type="component" value="Unassembled WGS sequence"/>
</dbReference>
<dbReference type="InterPro" id="IPR035919">
    <property type="entry name" value="EAL_sf"/>
</dbReference>
<evidence type="ECO:0000259" key="3">
    <source>
        <dbReference type="PROSITE" id="PS50113"/>
    </source>
</evidence>
<evidence type="ECO:0000259" key="4">
    <source>
        <dbReference type="PROSITE" id="PS50883"/>
    </source>
</evidence>
<dbReference type="GO" id="GO:0006355">
    <property type="term" value="P:regulation of DNA-templated transcription"/>
    <property type="evidence" value="ECO:0007669"/>
    <property type="project" value="InterPro"/>
</dbReference>
<dbReference type="NCBIfam" id="TIGR00229">
    <property type="entry name" value="sensory_box"/>
    <property type="match status" value="6"/>
</dbReference>
<dbReference type="NCBIfam" id="TIGR00254">
    <property type="entry name" value="GGDEF"/>
    <property type="match status" value="1"/>
</dbReference>
<dbReference type="CDD" id="cd01949">
    <property type="entry name" value="GGDEF"/>
    <property type="match status" value="1"/>
</dbReference>
<protein>
    <submittedName>
        <fullName evidence="6">Uncharacterized protein</fullName>
    </submittedName>
</protein>
<feature type="domain" description="EAL" evidence="4">
    <location>
        <begin position="1070"/>
        <end position="1326"/>
    </location>
</feature>
<evidence type="ECO:0000259" key="5">
    <source>
        <dbReference type="PROSITE" id="PS50887"/>
    </source>
</evidence>
<dbReference type="Gene3D" id="3.30.70.270">
    <property type="match status" value="1"/>
</dbReference>
<keyword evidence="7" id="KW-1185">Reference proteome</keyword>
<dbReference type="Pfam" id="PF00989">
    <property type="entry name" value="PAS"/>
    <property type="match status" value="1"/>
</dbReference>
<dbReference type="PANTHER" id="PTHR44757:SF2">
    <property type="entry name" value="BIOFILM ARCHITECTURE MAINTENANCE PROTEIN MBAA"/>
    <property type="match status" value="1"/>
</dbReference>
<dbReference type="InterPro" id="IPR052155">
    <property type="entry name" value="Biofilm_reg_signaling"/>
</dbReference>
<sequence>MGKINQIKLIWFFCLILTSMLSIIEQPSLKVLSQSIGNFSNQIQSRKPLDFTTKTLKIEPQQQQIDEQQRYSLILGGVLGLVVTIAIGCRLISNRSYRHLQQIEKKLRESEARYRAIIEDQTELVCRFLPNGTLTFVNDAYCRYFQKEPSELINHTFFPLIPEEDQEKVAQNIASICLEQPIVTHEHRVILNKEIRWHQWTNRGIFNTENQIIEYQAVGRDITKLLAAEAEIRAFNLELEQRVQQRTQEIEENLKKIQLQETALKESESRYRRLVEASPAIIYEFSNQRGGIYYSAHVVEVLGYPLSYLYENPWLWNNSIHPEDQARITPIVREIYQGKDFEVEYRVQDATGKWHWFYDRSMGRRIGENEIIIEGLAIDITDYKEAQIALEKAHQQLTFHFENTPLAVIEWDNNCKVKYWSPQAEKIFGWQAEELIGLHWEEWKFVYEADLQSVLEIAFDLMINKKQRSFHCNRNYTKDGKVLDCEWYNSILLDAEGQLVSIFSLILDVSARKKTEAIIEQQKELLQSIVDHIPIMINYFTPNHNFRWVNQAWKNTLGWTLEEARNLDIISLCYPNPEDYQATTEFIEKAEGIWQDFHMTIRDGSTIDTTWANVRLSDGSRVGIGQDITERKRMEAALKESEAKYRLLFEANPNPLWVFDLETLKFLEVNEAAIRHYGYSHEEFLKMTIEDIRPSDDVLKLHQSIQEIKPNSNNHYNYGLWKHIKRNKEIIIVEIVATVITFEGREAIMTMAKDVTARIEAEKALAQSEERFRRSITDAPLPIIIHAEDGEVIQINQTWTELSGYTHAEIPTIADWTEKAYGERKEMARTVIDQLYAIDCRIEEGEFLIKDAAGKERIWNFSSAPLGTLPDGRRQVISMAIDITARKEAEERLRHDALHDSVTGLPNRVLLMEHVEQCLQRACEEPNYLFAVLFVDLDRFKIVNDSLGHLVGDQLLVAIAYKLKDCIRNSDVIARLGGDEFIILLEQLRETEEAVIVAQRICRTLESPFTVNGQEIFVTASIGITFNSSANLEAIDLLRNADLAMYRAKESGKARYAIFAPEMHVRISRQLELETSLRVALDRQEFLVYYQPIMCLQNLTLIGFEALVRWQHPEQGLISPGEFIPIAEETGLIVPLGEWVLFESCRQLKEWQNEFPKINSLQISVNVSSRQLQQIDLLQTIDSILERTNLSGSCLKLEITESLLMENPETAIHTLLKLRERQISISIDDFGTGYSSLSYLHRLPVNTLKIDRSFVSRMNEISENLEIVEAIINLAHHLGVEVTAEGVETQENFTKLKELGCESGQGYFFSPPMNAQYIKRFLQDRAI</sequence>
<reference evidence="6 7" key="1">
    <citation type="submission" date="2018-03" db="EMBL/GenBank/DDBJ databases">
        <title>The ancient ancestry and fast evolution of plastids.</title>
        <authorList>
            <person name="Moore K.R."/>
            <person name="Magnabosco C."/>
            <person name="Momper L."/>
            <person name="Gold D.A."/>
            <person name="Bosak T."/>
            <person name="Fournier G.P."/>
        </authorList>
    </citation>
    <scope>NUCLEOTIDE SEQUENCE [LARGE SCALE GENOMIC DNA]</scope>
    <source>
        <strain evidence="6 7">CCALA 016</strain>
    </source>
</reference>
<dbReference type="Gene3D" id="3.20.20.450">
    <property type="entry name" value="EAL domain"/>
    <property type="match status" value="1"/>
</dbReference>
<dbReference type="PROSITE" id="PS50113">
    <property type="entry name" value="PAC"/>
    <property type="match status" value="2"/>
</dbReference>
<dbReference type="PANTHER" id="PTHR44757">
    <property type="entry name" value="DIGUANYLATE CYCLASE DGCP"/>
    <property type="match status" value="1"/>
</dbReference>
<feature type="domain" description="PAS" evidence="2">
    <location>
        <begin position="768"/>
        <end position="810"/>
    </location>
</feature>
<evidence type="ECO:0000313" key="6">
    <source>
        <dbReference type="EMBL" id="PSF31389.1"/>
    </source>
</evidence>
<dbReference type="Pfam" id="PF13188">
    <property type="entry name" value="PAS_8"/>
    <property type="match status" value="2"/>
</dbReference>
<dbReference type="EMBL" id="PXOH01000044">
    <property type="protein sequence ID" value="PSF31389.1"/>
    <property type="molecule type" value="Genomic_DNA"/>
</dbReference>
<feature type="domain" description="PAS" evidence="2">
    <location>
        <begin position="110"/>
        <end position="173"/>
    </location>
</feature>
<dbReference type="SUPFAM" id="SSF141868">
    <property type="entry name" value="EAL domain-like"/>
    <property type="match status" value="1"/>
</dbReference>
<dbReference type="InterPro" id="IPR001610">
    <property type="entry name" value="PAC"/>
</dbReference>
<organism evidence="6 7">
    <name type="scientific">Aphanothece hegewaldii CCALA 016</name>
    <dbReference type="NCBI Taxonomy" id="2107694"/>
    <lineage>
        <taxon>Bacteria</taxon>
        <taxon>Bacillati</taxon>
        <taxon>Cyanobacteriota</taxon>
        <taxon>Cyanophyceae</taxon>
        <taxon>Oscillatoriophycideae</taxon>
        <taxon>Chroococcales</taxon>
        <taxon>Aphanothecaceae</taxon>
        <taxon>Aphanothece</taxon>
    </lineage>
</organism>
<dbReference type="SUPFAM" id="SSF55073">
    <property type="entry name" value="Nucleotide cyclase"/>
    <property type="match status" value="1"/>
</dbReference>
<dbReference type="InterPro" id="IPR001633">
    <property type="entry name" value="EAL_dom"/>
</dbReference>
<dbReference type="SUPFAM" id="SSF55785">
    <property type="entry name" value="PYP-like sensor domain (PAS domain)"/>
    <property type="match status" value="6"/>
</dbReference>
<dbReference type="FunFam" id="3.20.20.450:FF:000001">
    <property type="entry name" value="Cyclic di-GMP phosphodiesterase yahA"/>
    <property type="match status" value="1"/>
</dbReference>
<dbReference type="FunFam" id="3.30.70.270:FF:000001">
    <property type="entry name" value="Diguanylate cyclase domain protein"/>
    <property type="match status" value="1"/>
</dbReference>
<accession>A0A2T1LRM0</accession>
<proteinExistence type="predicted"/>
<comment type="caution">
    <text evidence="6">The sequence shown here is derived from an EMBL/GenBank/DDBJ whole genome shotgun (WGS) entry which is preliminary data.</text>
</comment>
<keyword evidence="1" id="KW-1133">Transmembrane helix</keyword>
<dbReference type="Pfam" id="PF08447">
    <property type="entry name" value="PAS_3"/>
    <property type="match status" value="2"/>
</dbReference>
<keyword evidence="1" id="KW-0812">Transmembrane</keyword>
<dbReference type="InterPro" id="IPR000160">
    <property type="entry name" value="GGDEF_dom"/>
</dbReference>
<feature type="domain" description="PAS" evidence="2">
    <location>
        <begin position="641"/>
        <end position="712"/>
    </location>
</feature>